<reference evidence="7" key="1">
    <citation type="journal article" date="2019" name="Mol. Phylogenet. Evol.">
        <title>Morphological evolution and classification of the red algal order Ceramiales inferred using plastid phylogenomics.</title>
        <authorList>
            <person name="Diaz-Tapia P."/>
            <person name="Pasella M.M."/>
            <person name="Verbruggen H."/>
            <person name="Maggs C.A."/>
        </authorList>
    </citation>
    <scope>NUCLEOTIDE SEQUENCE</scope>
    <source>
        <strain evidence="7">HV6547_3</strain>
    </source>
</reference>
<dbReference type="GO" id="GO:0140359">
    <property type="term" value="F:ABC-type transporter activity"/>
    <property type="evidence" value="ECO:0007669"/>
    <property type="project" value="InterPro"/>
</dbReference>
<feature type="transmembrane region" description="Helical" evidence="5">
    <location>
        <begin position="252"/>
        <end position="275"/>
    </location>
</feature>
<dbReference type="InterPro" id="IPR000412">
    <property type="entry name" value="ABC_2_transport"/>
</dbReference>
<feature type="transmembrane region" description="Helical" evidence="5">
    <location>
        <begin position="38"/>
        <end position="61"/>
    </location>
</feature>
<feature type="transmembrane region" description="Helical" evidence="5">
    <location>
        <begin position="184"/>
        <end position="204"/>
    </location>
</feature>
<evidence type="ECO:0000256" key="2">
    <source>
        <dbReference type="ARBA" id="ARBA00022692"/>
    </source>
</evidence>
<feature type="transmembrane region" description="Helical" evidence="5">
    <location>
        <begin position="153"/>
        <end position="177"/>
    </location>
</feature>
<proteinExistence type="predicted"/>
<evidence type="ECO:0000313" key="7">
    <source>
        <dbReference type="EMBL" id="QCI05220.1"/>
    </source>
</evidence>
<protein>
    <recommendedName>
        <fullName evidence="6">ABC transmembrane type-2 domain-containing protein</fullName>
    </recommendedName>
</protein>
<accession>A0A4D6WS75</accession>
<keyword evidence="4 5" id="KW-0472">Membrane</keyword>
<feature type="transmembrane region" description="Helical" evidence="5">
    <location>
        <begin position="73"/>
        <end position="96"/>
    </location>
</feature>
<name>A0A4D6WS75_9FLOR</name>
<reference evidence="7" key="2">
    <citation type="submission" date="2019-04" db="EMBL/GenBank/DDBJ databases">
        <authorList>
            <person name="Pasella M."/>
        </authorList>
    </citation>
    <scope>NUCLEOTIDE SEQUENCE</scope>
    <source>
        <strain evidence="7">HV6547_3</strain>
    </source>
</reference>
<dbReference type="GO" id="GO:0043190">
    <property type="term" value="C:ATP-binding cassette (ABC) transporter complex"/>
    <property type="evidence" value="ECO:0007669"/>
    <property type="project" value="InterPro"/>
</dbReference>
<sequence>MTPKIKIIQDYSIYNIIQEIKTLTQRLYIQIIRRPSTFIMSIIQPLLWLVFFGSLFHNIPINLFTANIKYSSFLIPGIIIFTSFNGSSYAGLPIIFDREFGFLNRLLTSPILLKDSLLISSLICIITTTILQTFFIIAFNIYNLQCIISTGKIYTIIITITLITISVASISIAFAFILPGHIEFLAILLLINLPTLFSSTALAPLSFMPYWLQIITSLNPLTYAIEILRYINSSIIINCKTQIIKTVWINFNIYQSFFVISTITVINFFIAKYIIQYKYE</sequence>
<geneLocation type="plastid" evidence="7"/>
<evidence type="ECO:0000256" key="5">
    <source>
        <dbReference type="SAM" id="Phobius"/>
    </source>
</evidence>
<evidence type="ECO:0000256" key="3">
    <source>
        <dbReference type="ARBA" id="ARBA00022989"/>
    </source>
</evidence>
<dbReference type="Pfam" id="PF01061">
    <property type="entry name" value="ABC2_membrane"/>
    <property type="match status" value="1"/>
</dbReference>
<dbReference type="PIRSF" id="PIRSF006648">
    <property type="entry name" value="DrrB"/>
    <property type="match status" value="1"/>
</dbReference>
<keyword evidence="2 5" id="KW-0812">Transmembrane</keyword>
<dbReference type="InterPro" id="IPR013525">
    <property type="entry name" value="ABC2_TM"/>
</dbReference>
<keyword evidence="7" id="KW-0934">Plastid</keyword>
<dbReference type="InterPro" id="IPR047817">
    <property type="entry name" value="ABC2_TM_bact-type"/>
</dbReference>
<dbReference type="PROSITE" id="PS51012">
    <property type="entry name" value="ABC_TM2"/>
    <property type="match status" value="1"/>
</dbReference>
<keyword evidence="3 5" id="KW-1133">Transmembrane helix</keyword>
<feature type="transmembrane region" description="Helical" evidence="5">
    <location>
        <begin position="210"/>
        <end position="231"/>
    </location>
</feature>
<gene>
    <name evidence="7" type="primary">ycf38</name>
</gene>
<comment type="subcellular location">
    <subcellularLocation>
        <location evidence="1">Membrane</location>
        <topology evidence="1">Multi-pass membrane protein</topology>
    </subcellularLocation>
</comment>
<dbReference type="PANTHER" id="PTHR43077:SF10">
    <property type="entry name" value="TRANSPORT PERMEASE PROTEIN"/>
    <property type="match status" value="1"/>
</dbReference>
<evidence type="ECO:0000259" key="6">
    <source>
        <dbReference type="PROSITE" id="PS51012"/>
    </source>
</evidence>
<dbReference type="EMBL" id="MK814619">
    <property type="protein sequence ID" value="QCI05220.1"/>
    <property type="molecule type" value="Genomic_DNA"/>
</dbReference>
<feature type="domain" description="ABC transmembrane type-2" evidence="6">
    <location>
        <begin position="36"/>
        <end position="278"/>
    </location>
</feature>
<evidence type="ECO:0000256" key="4">
    <source>
        <dbReference type="ARBA" id="ARBA00023136"/>
    </source>
</evidence>
<dbReference type="PANTHER" id="PTHR43077">
    <property type="entry name" value="TRANSPORT PERMEASE YVFS-RELATED"/>
    <property type="match status" value="1"/>
</dbReference>
<dbReference type="PRINTS" id="PR00164">
    <property type="entry name" value="ABC2TRNSPORT"/>
</dbReference>
<organism evidence="7">
    <name type="scientific">Centroceras clavulatum</name>
    <dbReference type="NCBI Taxonomy" id="159503"/>
    <lineage>
        <taxon>Eukaryota</taxon>
        <taxon>Rhodophyta</taxon>
        <taxon>Florideophyceae</taxon>
        <taxon>Rhodymeniophycidae</taxon>
        <taxon>Ceramiales</taxon>
        <taxon>Ceramiaceae</taxon>
        <taxon>Centroceras</taxon>
    </lineage>
</organism>
<evidence type="ECO:0000256" key="1">
    <source>
        <dbReference type="ARBA" id="ARBA00004141"/>
    </source>
</evidence>
<feature type="transmembrane region" description="Helical" evidence="5">
    <location>
        <begin position="117"/>
        <end position="141"/>
    </location>
</feature>
<dbReference type="InterPro" id="IPR051328">
    <property type="entry name" value="T7SS_ABC-Transporter"/>
</dbReference>
<dbReference type="AlphaFoldDB" id="A0A4D6WS75"/>